<proteinExistence type="predicted"/>
<accession>A0A0F9PHD4</accession>
<dbReference type="EMBL" id="LAZR01002930">
    <property type="protein sequence ID" value="KKN23897.1"/>
    <property type="molecule type" value="Genomic_DNA"/>
</dbReference>
<protein>
    <submittedName>
        <fullName evidence="1">Uncharacterized protein</fullName>
    </submittedName>
</protein>
<organism evidence="1">
    <name type="scientific">marine sediment metagenome</name>
    <dbReference type="NCBI Taxonomy" id="412755"/>
    <lineage>
        <taxon>unclassified sequences</taxon>
        <taxon>metagenomes</taxon>
        <taxon>ecological metagenomes</taxon>
    </lineage>
</organism>
<comment type="caution">
    <text evidence="1">The sequence shown here is derived from an EMBL/GenBank/DDBJ whole genome shotgun (WGS) entry which is preliminary data.</text>
</comment>
<dbReference type="Pfam" id="PF24175">
    <property type="entry name" value="SU10_adaptor"/>
    <property type="match status" value="1"/>
</dbReference>
<dbReference type="InterPro" id="IPR056209">
    <property type="entry name" value="SU10_adaptor"/>
</dbReference>
<evidence type="ECO:0000313" key="1">
    <source>
        <dbReference type="EMBL" id="KKN23897.1"/>
    </source>
</evidence>
<name>A0A0F9PHD4_9ZZZZ</name>
<gene>
    <name evidence="1" type="ORF">LCGC14_0900390</name>
</gene>
<dbReference type="AlphaFoldDB" id="A0A0F9PHD4"/>
<sequence>MATTRELVNKVLRGLRQFGMVIPSGTDTITDDYLLMILQFLNEAKAEVEEAGWPWHALRSTVTLTLTSAQVEYELTVAGDADVATNDRTRLLYETTTDGVSSEGFYQSASSSPMVFDTTDSVEVRLVEKTQEQLERMHFTDQDETGKPHYFSFYTDGDSIDMKIWPTPDDTYTIKLRLFIPQADMTDTDTTTVLSIPARPVWAKALFKANEERGSELGKSGSSLHQAYMDAHWAAVGREMTPSDMTVHLER</sequence>
<reference evidence="1" key="1">
    <citation type="journal article" date="2015" name="Nature">
        <title>Complex archaea that bridge the gap between prokaryotes and eukaryotes.</title>
        <authorList>
            <person name="Spang A."/>
            <person name="Saw J.H."/>
            <person name="Jorgensen S.L."/>
            <person name="Zaremba-Niedzwiedzka K."/>
            <person name="Martijn J."/>
            <person name="Lind A.E."/>
            <person name="van Eijk R."/>
            <person name="Schleper C."/>
            <person name="Guy L."/>
            <person name="Ettema T.J."/>
        </authorList>
    </citation>
    <scope>NUCLEOTIDE SEQUENCE</scope>
</reference>